<name>A0AAW6DBL1_MEDGN</name>
<dbReference type="EMBL" id="JAQMLA010000005">
    <property type="protein sequence ID" value="MDB8685642.1"/>
    <property type="molecule type" value="Genomic_DNA"/>
</dbReference>
<dbReference type="Proteomes" id="UP001212160">
    <property type="component" value="Unassembled WGS sequence"/>
</dbReference>
<reference evidence="1" key="1">
    <citation type="submission" date="2023-01" db="EMBL/GenBank/DDBJ databases">
        <title>Human gut microbiome strain richness.</title>
        <authorList>
            <person name="Chen-Liaw A."/>
        </authorList>
    </citation>
    <scope>NUCLEOTIDE SEQUENCE</scope>
    <source>
        <strain evidence="1">RTP21484st1_H11_RTP21484_190118</strain>
    </source>
</reference>
<evidence type="ECO:0000313" key="1">
    <source>
        <dbReference type="EMBL" id="MDB8685642.1"/>
    </source>
</evidence>
<sequence>MADMFEQMSKEEQEIMIEFAKRLRTEDPKELVKEINQRLHIDDE</sequence>
<organism evidence="1 2">
    <name type="scientific">Mediterraneibacter gnavus</name>
    <name type="common">Ruminococcus gnavus</name>
    <dbReference type="NCBI Taxonomy" id="33038"/>
    <lineage>
        <taxon>Bacteria</taxon>
        <taxon>Bacillati</taxon>
        <taxon>Bacillota</taxon>
        <taxon>Clostridia</taxon>
        <taxon>Lachnospirales</taxon>
        <taxon>Lachnospiraceae</taxon>
        <taxon>Mediterraneibacter</taxon>
    </lineage>
</organism>
<evidence type="ECO:0000313" key="2">
    <source>
        <dbReference type="Proteomes" id="UP001212160"/>
    </source>
</evidence>
<comment type="caution">
    <text evidence="1">The sequence shown here is derived from an EMBL/GenBank/DDBJ whole genome shotgun (WGS) entry which is preliminary data.</text>
</comment>
<dbReference type="RefSeq" id="WP_264292785.1">
    <property type="nucleotide sequence ID" value="NZ_JAQMLA010000005.1"/>
</dbReference>
<dbReference type="AlphaFoldDB" id="A0AAW6DBL1"/>
<protein>
    <submittedName>
        <fullName evidence="1">Uncharacterized protein</fullName>
    </submittedName>
</protein>
<accession>A0AAW6DBL1</accession>
<gene>
    <name evidence="1" type="ORF">PNW85_02980</name>
</gene>
<proteinExistence type="predicted"/>